<dbReference type="InterPro" id="IPR011059">
    <property type="entry name" value="Metal-dep_hydrolase_composite"/>
</dbReference>
<protein>
    <submittedName>
        <fullName evidence="4">Formimidoylglutamate deiminase</fullName>
    </submittedName>
</protein>
<sequence>MTSYWCETALLPTGLASRVLVTVADGRFTAVQPDADPGDATVLHGLVVPGLANCHSHAFHRALRGRTQTERGTFWTWREQMYAVAAALTPDTYYDLARAVYGEMLLAGITAVGEFHYLHHAPGGHRYNDPNAMGTALIAAARDAGIRIALLDTCYVAGGIDQPLNEVQQRFSDGDATSWASRVAQLAGADDVVIGAAAHSVRGVPPEQLGAVAAAFPDVPLHIHLSEQVAENEACLAAYGRTPTQILDEAGFLSGRTSAVHATHLTSVDVELLGSSATYSCFCPTTERDLADGIGPSVQLRDAGSPLTLGSDSHAVIDLFEEMRAVELNERLATQERGHWSAPELLKAATTDGHQSIGFPDAGAITIGARADLVAVRLNTVRTAGTIPTAGIALADGAVSGGSTPGPTSGSALPPRAAGTTSGSMLPPRTTSGRAEAVVFAASAADVSDVVVSGNHLVADGKHVKLDVAAELAASIRAVTR</sequence>
<dbReference type="SUPFAM" id="SSF51556">
    <property type="entry name" value="Metallo-dependent hydrolases"/>
    <property type="match status" value="1"/>
</dbReference>
<evidence type="ECO:0000259" key="3">
    <source>
        <dbReference type="Pfam" id="PF01979"/>
    </source>
</evidence>
<reference evidence="5" key="1">
    <citation type="journal article" date="2019" name="Int. J. Syst. Evol. Microbiol.">
        <title>The Global Catalogue of Microorganisms (GCM) 10K type strain sequencing project: providing services to taxonomists for standard genome sequencing and annotation.</title>
        <authorList>
            <consortium name="The Broad Institute Genomics Platform"/>
            <consortium name="The Broad Institute Genome Sequencing Center for Infectious Disease"/>
            <person name="Wu L."/>
            <person name="Ma J."/>
        </authorList>
    </citation>
    <scope>NUCLEOTIDE SEQUENCE [LARGE SCALE GENOMIC DNA]</scope>
    <source>
        <strain evidence="5">JCM 15572</strain>
    </source>
</reference>
<dbReference type="InterPro" id="IPR050287">
    <property type="entry name" value="MTA/SAH_deaminase"/>
</dbReference>
<dbReference type="InterPro" id="IPR032466">
    <property type="entry name" value="Metal_Hydrolase"/>
</dbReference>
<dbReference type="EMBL" id="BAAAPH010000001">
    <property type="protein sequence ID" value="GAA1548853.1"/>
    <property type="molecule type" value="Genomic_DNA"/>
</dbReference>
<dbReference type="Gene3D" id="2.30.40.10">
    <property type="entry name" value="Urease, subunit C, domain 1"/>
    <property type="match status" value="1"/>
</dbReference>
<evidence type="ECO:0000256" key="2">
    <source>
        <dbReference type="SAM" id="MobiDB-lite"/>
    </source>
</evidence>
<keyword evidence="1" id="KW-0378">Hydrolase</keyword>
<evidence type="ECO:0000256" key="1">
    <source>
        <dbReference type="ARBA" id="ARBA00022801"/>
    </source>
</evidence>
<dbReference type="NCBIfam" id="TIGR02022">
    <property type="entry name" value="hutF"/>
    <property type="match status" value="1"/>
</dbReference>
<dbReference type="PANTHER" id="PTHR43794">
    <property type="entry name" value="AMINOHYDROLASE SSNA-RELATED"/>
    <property type="match status" value="1"/>
</dbReference>
<dbReference type="Proteomes" id="UP001501705">
    <property type="component" value="Unassembled WGS sequence"/>
</dbReference>
<dbReference type="InterPro" id="IPR010252">
    <property type="entry name" value="HutF"/>
</dbReference>
<dbReference type="Pfam" id="PF01979">
    <property type="entry name" value="Amidohydro_1"/>
    <property type="match status" value="1"/>
</dbReference>
<feature type="region of interest" description="Disordered" evidence="2">
    <location>
        <begin position="401"/>
        <end position="430"/>
    </location>
</feature>
<keyword evidence="5" id="KW-1185">Reference proteome</keyword>
<evidence type="ECO:0000313" key="5">
    <source>
        <dbReference type="Proteomes" id="UP001501705"/>
    </source>
</evidence>
<dbReference type="Gene3D" id="3.20.20.140">
    <property type="entry name" value="Metal-dependent hydrolases"/>
    <property type="match status" value="1"/>
</dbReference>
<comment type="caution">
    <text evidence="4">The sequence shown here is derived from an EMBL/GenBank/DDBJ whole genome shotgun (WGS) entry which is preliminary data.</text>
</comment>
<gene>
    <name evidence="4" type="ORF">GCM10009804_01470</name>
</gene>
<proteinExistence type="predicted"/>
<feature type="compositionally biased region" description="Polar residues" evidence="2">
    <location>
        <begin position="419"/>
        <end position="430"/>
    </location>
</feature>
<organism evidence="4 5">
    <name type="scientific">Kribbella hippodromi</name>
    <dbReference type="NCBI Taxonomy" id="434347"/>
    <lineage>
        <taxon>Bacteria</taxon>
        <taxon>Bacillati</taxon>
        <taxon>Actinomycetota</taxon>
        <taxon>Actinomycetes</taxon>
        <taxon>Propionibacteriales</taxon>
        <taxon>Kribbellaceae</taxon>
        <taxon>Kribbella</taxon>
    </lineage>
</organism>
<name>A0ABP4MQN5_9ACTN</name>
<dbReference type="PANTHER" id="PTHR43794:SF11">
    <property type="entry name" value="AMIDOHYDROLASE-RELATED DOMAIN-CONTAINING PROTEIN"/>
    <property type="match status" value="1"/>
</dbReference>
<dbReference type="NCBIfam" id="NF006681">
    <property type="entry name" value="PRK09229.1-2"/>
    <property type="match status" value="1"/>
</dbReference>
<dbReference type="InterPro" id="IPR006680">
    <property type="entry name" value="Amidohydro-rel"/>
</dbReference>
<dbReference type="SUPFAM" id="SSF51338">
    <property type="entry name" value="Composite domain of metallo-dependent hydrolases"/>
    <property type="match status" value="1"/>
</dbReference>
<accession>A0ABP4MQN5</accession>
<evidence type="ECO:0000313" key="4">
    <source>
        <dbReference type="EMBL" id="GAA1548853.1"/>
    </source>
</evidence>
<feature type="domain" description="Amidohydrolase-related" evidence="3">
    <location>
        <begin position="46"/>
        <end position="455"/>
    </location>
</feature>
<dbReference type="RefSeq" id="WP_344231308.1">
    <property type="nucleotide sequence ID" value="NZ_BAAAPH010000001.1"/>
</dbReference>